<organism evidence="2 3">
    <name type="scientific">Nibribacter ruber</name>
    <dbReference type="NCBI Taxonomy" id="2698458"/>
    <lineage>
        <taxon>Bacteria</taxon>
        <taxon>Pseudomonadati</taxon>
        <taxon>Bacteroidota</taxon>
        <taxon>Cytophagia</taxon>
        <taxon>Cytophagales</taxon>
        <taxon>Hymenobacteraceae</taxon>
        <taxon>Nibribacter</taxon>
    </lineage>
</organism>
<dbReference type="InterPro" id="IPR014710">
    <property type="entry name" value="RmlC-like_jellyroll"/>
</dbReference>
<evidence type="ECO:0000313" key="3">
    <source>
        <dbReference type="Proteomes" id="UP000464214"/>
    </source>
</evidence>
<evidence type="ECO:0000259" key="1">
    <source>
        <dbReference type="Pfam" id="PF05523"/>
    </source>
</evidence>
<dbReference type="Pfam" id="PF05523">
    <property type="entry name" value="FdtA"/>
    <property type="match status" value="1"/>
</dbReference>
<dbReference type="InterPro" id="IPR011051">
    <property type="entry name" value="RmlC_Cupin_sf"/>
</dbReference>
<dbReference type="InterPro" id="IPR008894">
    <property type="entry name" value="QdtA_cupin_dom"/>
</dbReference>
<gene>
    <name evidence="2" type="ORF">GU926_17020</name>
</gene>
<dbReference type="KEGG" id="nib:GU926_17020"/>
<accession>A0A6P1P3U3</accession>
<sequence length="142" mass="16282">MNTQDKTDKRRQPYLLVFPEIGAQEVGFISVAENTGFLPFEVKRVFWTYHTPESILRGRHAHYTTEQIIVAVHGRILVTTEQADGEVQVFVLDTPGQGVYVPPNVWHTMQYSGNAVQLVLASTVFDEADYIRDVEKFKQVWK</sequence>
<evidence type="ECO:0000313" key="2">
    <source>
        <dbReference type="EMBL" id="QHL89035.1"/>
    </source>
</evidence>
<feature type="domain" description="Sugar 3,4-ketoisomerase QdtA cupin" evidence="1">
    <location>
        <begin position="18"/>
        <end position="140"/>
    </location>
</feature>
<protein>
    <submittedName>
        <fullName evidence="2">WxcM-like domain-containing protein</fullName>
    </submittedName>
</protein>
<dbReference type="SUPFAM" id="SSF51182">
    <property type="entry name" value="RmlC-like cupins"/>
    <property type="match status" value="1"/>
</dbReference>
<dbReference type="EMBL" id="CP047897">
    <property type="protein sequence ID" value="QHL89035.1"/>
    <property type="molecule type" value="Genomic_DNA"/>
</dbReference>
<dbReference type="CDD" id="cd20292">
    <property type="entry name" value="cupin_QdtA-like"/>
    <property type="match status" value="1"/>
</dbReference>
<keyword evidence="3" id="KW-1185">Reference proteome</keyword>
<dbReference type="Proteomes" id="UP000464214">
    <property type="component" value="Chromosome"/>
</dbReference>
<dbReference type="RefSeq" id="WP_160693999.1">
    <property type="nucleotide sequence ID" value="NZ_CP047897.1"/>
</dbReference>
<proteinExistence type="predicted"/>
<reference evidence="2 3" key="1">
    <citation type="submission" date="2020-01" db="EMBL/GenBank/DDBJ databases">
        <authorList>
            <person name="Kim M."/>
        </authorList>
    </citation>
    <scope>NUCLEOTIDE SEQUENCE [LARGE SCALE GENOMIC DNA]</scope>
    <source>
        <strain evidence="2 3">BT10</strain>
    </source>
</reference>
<dbReference type="AlphaFoldDB" id="A0A6P1P3U3"/>
<name>A0A6P1P3U3_9BACT</name>
<dbReference type="Gene3D" id="2.60.120.10">
    <property type="entry name" value="Jelly Rolls"/>
    <property type="match status" value="1"/>
</dbReference>